<dbReference type="Proteomes" id="UP000887574">
    <property type="component" value="Unplaced"/>
</dbReference>
<evidence type="ECO:0000313" key="2">
    <source>
        <dbReference type="Proteomes" id="UP000887574"/>
    </source>
</evidence>
<reference evidence="3" key="1">
    <citation type="submission" date="2022-11" db="UniProtKB">
        <authorList>
            <consortium name="WormBaseParasite"/>
        </authorList>
    </citation>
    <scope>IDENTIFICATION</scope>
</reference>
<protein>
    <submittedName>
        <fullName evidence="3">Uncharacterized protein</fullName>
    </submittedName>
</protein>
<keyword evidence="2" id="KW-1185">Reference proteome</keyword>
<accession>A0A915E3K3</accession>
<dbReference type="WBParaSite" id="jg26339">
    <property type="protein sequence ID" value="jg26339"/>
    <property type="gene ID" value="jg26339"/>
</dbReference>
<organism evidence="2 3">
    <name type="scientific">Ditylenchus dipsaci</name>
    <dbReference type="NCBI Taxonomy" id="166011"/>
    <lineage>
        <taxon>Eukaryota</taxon>
        <taxon>Metazoa</taxon>
        <taxon>Ecdysozoa</taxon>
        <taxon>Nematoda</taxon>
        <taxon>Chromadorea</taxon>
        <taxon>Rhabditida</taxon>
        <taxon>Tylenchina</taxon>
        <taxon>Tylenchomorpha</taxon>
        <taxon>Sphaerularioidea</taxon>
        <taxon>Anguinidae</taxon>
        <taxon>Anguininae</taxon>
        <taxon>Ditylenchus</taxon>
    </lineage>
</organism>
<name>A0A915E3K3_9BILA</name>
<evidence type="ECO:0000256" key="1">
    <source>
        <dbReference type="SAM" id="MobiDB-lite"/>
    </source>
</evidence>
<feature type="region of interest" description="Disordered" evidence="1">
    <location>
        <begin position="70"/>
        <end position="91"/>
    </location>
</feature>
<dbReference type="AlphaFoldDB" id="A0A915E3K3"/>
<sequence length="327" mass="36911">MKVFILDSSDRATYFAVNSKNLYVVDANPWVTDISSKLSSEGQGAIAKKLSIVHHIFMFLDPYTLNKENLGGRKTTSSHTSHSSPSQSNSIQSVASINLSGKIDLTFENDLKARSQGVTDDLELFVALTTKGKMMASFVRHKVSTTKDQITSQKDKFTNSQLQFFEKVQAKRLPGQGVPNIKFNGLSRLEELKVGLNTLNIMSKNVENRNSAVDFATDEAKKIVSGKSQRQRPWWLLKDGVFKQLDERIKKISLKLQPLLFPVEYQMQLNEINIRVMAHRNKVLGPSKPFHASASAQKFMLTKNDTEVMQLKNCLEKLLNEAEKFNR</sequence>
<feature type="compositionally biased region" description="Low complexity" evidence="1">
    <location>
        <begin position="77"/>
        <end position="91"/>
    </location>
</feature>
<evidence type="ECO:0000313" key="3">
    <source>
        <dbReference type="WBParaSite" id="jg26339"/>
    </source>
</evidence>
<proteinExistence type="predicted"/>